<feature type="binding site" evidence="9">
    <location>
        <position position="8"/>
    </location>
    <ligand>
        <name>Mg(2+)</name>
        <dbReference type="ChEBI" id="CHEBI:18420"/>
        <note>catalytic</note>
    </ligand>
</feature>
<gene>
    <name evidence="9" type="primary">cas2</name>
    <name evidence="10" type="ordered locus">Spirs_1917</name>
</gene>
<sequence length="90" mass="10886">MFVAVTFDLSEIEKKRGIESLLREYGFEKRHEGLWETVKLKERYLARLKRDIDRLTDSYDNVRLYQYPIDGVLVVTGLQNKRWRRIVVRP</sequence>
<evidence type="ECO:0000256" key="5">
    <source>
        <dbReference type="ARBA" id="ARBA00022759"/>
    </source>
</evidence>
<evidence type="ECO:0000256" key="7">
    <source>
        <dbReference type="ARBA" id="ARBA00022842"/>
    </source>
</evidence>
<dbReference type="InterPro" id="IPR019199">
    <property type="entry name" value="Virulence_VapD/CRISPR_Cas2"/>
</dbReference>
<evidence type="ECO:0000256" key="4">
    <source>
        <dbReference type="ARBA" id="ARBA00022723"/>
    </source>
</evidence>
<evidence type="ECO:0000313" key="11">
    <source>
        <dbReference type="Proteomes" id="UP000002318"/>
    </source>
</evidence>
<protein>
    <recommendedName>
        <fullName evidence="9">CRISPR-associated endoribonuclease Cas2</fullName>
        <ecNumber evidence="9">3.1.-.-</ecNumber>
    </recommendedName>
</protein>
<name>E1R6M5_SEDSS</name>
<evidence type="ECO:0000256" key="6">
    <source>
        <dbReference type="ARBA" id="ARBA00022801"/>
    </source>
</evidence>
<dbReference type="STRING" id="573413.Spirs_1917"/>
<dbReference type="RefSeq" id="WP_013254507.1">
    <property type="nucleotide sequence ID" value="NC_014364.1"/>
</dbReference>
<dbReference type="AlphaFoldDB" id="E1R6M5"/>
<keyword evidence="4 9" id="KW-0479">Metal-binding</keyword>
<dbReference type="Pfam" id="PF09827">
    <property type="entry name" value="CRISPR_Cas2"/>
    <property type="match status" value="1"/>
</dbReference>
<comment type="cofactor">
    <cofactor evidence="1 9">
        <name>Mg(2+)</name>
        <dbReference type="ChEBI" id="CHEBI:18420"/>
    </cofactor>
</comment>
<evidence type="ECO:0000256" key="9">
    <source>
        <dbReference type="HAMAP-Rule" id="MF_01471"/>
    </source>
</evidence>
<dbReference type="InterPro" id="IPR021127">
    <property type="entry name" value="CRISPR_associated_Cas2"/>
</dbReference>
<keyword evidence="6 9" id="KW-0378">Hydrolase</keyword>
<comment type="function">
    <text evidence="9">CRISPR (clustered regularly interspaced short palindromic repeat), is an adaptive immune system that provides protection against mobile genetic elements (viruses, transposable elements and conjugative plasmids). CRISPR clusters contain sequences complementary to antecedent mobile elements and target invading nucleic acids. CRISPR clusters are transcribed and processed into CRISPR RNA (crRNA). Functions as a ssRNA-specific endoribonuclease. Involved in the integration of spacer DNA into the CRISPR cassette.</text>
</comment>
<evidence type="ECO:0000256" key="1">
    <source>
        <dbReference type="ARBA" id="ARBA00001946"/>
    </source>
</evidence>
<dbReference type="HAMAP" id="MF_01471">
    <property type="entry name" value="Cas2"/>
    <property type="match status" value="1"/>
</dbReference>
<evidence type="ECO:0000313" key="10">
    <source>
        <dbReference type="EMBL" id="ADK81043.1"/>
    </source>
</evidence>
<dbReference type="KEGG" id="ssm:Spirs_1917"/>
<dbReference type="Proteomes" id="UP000002318">
    <property type="component" value="Chromosome"/>
</dbReference>
<dbReference type="GO" id="GO:0051607">
    <property type="term" value="P:defense response to virus"/>
    <property type="evidence" value="ECO:0007669"/>
    <property type="project" value="UniProtKB-UniRule"/>
</dbReference>
<dbReference type="EMBL" id="CP002116">
    <property type="protein sequence ID" value="ADK81043.1"/>
    <property type="molecule type" value="Genomic_DNA"/>
</dbReference>
<keyword evidence="8 9" id="KW-0051">Antiviral defense</keyword>
<comment type="subunit">
    <text evidence="9">Homodimer, forms a heterotetramer with a Cas1 homodimer.</text>
</comment>
<evidence type="ECO:0000256" key="3">
    <source>
        <dbReference type="ARBA" id="ARBA00022722"/>
    </source>
</evidence>
<dbReference type="GO" id="GO:0016787">
    <property type="term" value="F:hydrolase activity"/>
    <property type="evidence" value="ECO:0007669"/>
    <property type="project" value="UniProtKB-KW"/>
</dbReference>
<keyword evidence="7 9" id="KW-0460">Magnesium</keyword>
<proteinExistence type="inferred from homology"/>
<accession>E1R6M5</accession>
<dbReference type="OrthoDB" id="361083at2"/>
<dbReference type="HOGENOM" id="CLU_2385245_0_0_12"/>
<organism evidence="10 11">
    <name type="scientific">Sediminispirochaeta smaragdinae (strain DSM 11293 / JCM 15392 / SEBR 4228)</name>
    <name type="common">Spirochaeta smaragdinae</name>
    <dbReference type="NCBI Taxonomy" id="573413"/>
    <lineage>
        <taxon>Bacteria</taxon>
        <taxon>Pseudomonadati</taxon>
        <taxon>Spirochaetota</taxon>
        <taxon>Spirochaetia</taxon>
        <taxon>Spirochaetales</taxon>
        <taxon>Spirochaetaceae</taxon>
        <taxon>Sediminispirochaeta</taxon>
    </lineage>
</organism>
<dbReference type="GO" id="GO:0043571">
    <property type="term" value="P:maintenance of CRISPR repeat elements"/>
    <property type="evidence" value="ECO:0007669"/>
    <property type="project" value="UniProtKB-UniRule"/>
</dbReference>
<evidence type="ECO:0000256" key="2">
    <source>
        <dbReference type="ARBA" id="ARBA00009959"/>
    </source>
</evidence>
<dbReference type="GO" id="GO:0004521">
    <property type="term" value="F:RNA endonuclease activity"/>
    <property type="evidence" value="ECO:0007669"/>
    <property type="project" value="InterPro"/>
</dbReference>
<keyword evidence="5 9" id="KW-0255">Endonuclease</keyword>
<dbReference type="EC" id="3.1.-.-" evidence="9"/>
<evidence type="ECO:0000256" key="8">
    <source>
        <dbReference type="ARBA" id="ARBA00023118"/>
    </source>
</evidence>
<reference evidence="10 11" key="1">
    <citation type="journal article" date="2010" name="Stand. Genomic Sci.">
        <title>Complete genome sequence of Spirochaeta smaragdinae type strain (SEBR 4228).</title>
        <authorList>
            <person name="Mavromatis K."/>
            <person name="Yasawong M."/>
            <person name="Chertkov O."/>
            <person name="Lapidus A."/>
            <person name="Lucas S."/>
            <person name="Nolan M."/>
            <person name="Del Rio T.G."/>
            <person name="Tice H."/>
            <person name="Cheng J.F."/>
            <person name="Pitluck S."/>
            <person name="Liolios K."/>
            <person name="Ivanova N."/>
            <person name="Tapia R."/>
            <person name="Han C."/>
            <person name="Bruce D."/>
            <person name="Goodwin L."/>
            <person name="Pati A."/>
            <person name="Chen A."/>
            <person name="Palaniappan K."/>
            <person name="Land M."/>
            <person name="Hauser L."/>
            <person name="Chang Y.J."/>
            <person name="Jeffries C.D."/>
            <person name="Detter J.C."/>
            <person name="Rohde M."/>
            <person name="Brambilla E."/>
            <person name="Spring S."/>
            <person name="Goker M."/>
            <person name="Sikorski J."/>
            <person name="Woyke T."/>
            <person name="Bristow J."/>
            <person name="Eisen J.A."/>
            <person name="Markowitz V."/>
            <person name="Hugenholtz P."/>
            <person name="Klenk H.P."/>
            <person name="Kyrpides N.C."/>
        </authorList>
    </citation>
    <scope>NUCLEOTIDE SEQUENCE [LARGE SCALE GENOMIC DNA]</scope>
    <source>
        <strain evidence="11">DSM 11293 / JCM 15392 / SEBR 4228</strain>
    </source>
</reference>
<dbReference type="eggNOG" id="ENOG5034BRF">
    <property type="taxonomic scope" value="Bacteria"/>
</dbReference>
<keyword evidence="11" id="KW-1185">Reference proteome</keyword>
<comment type="similarity">
    <text evidence="2 9">Belongs to the CRISPR-associated endoribonuclease Cas2 protein family.</text>
</comment>
<dbReference type="GO" id="GO:0046872">
    <property type="term" value="F:metal ion binding"/>
    <property type="evidence" value="ECO:0007669"/>
    <property type="project" value="UniProtKB-UniRule"/>
</dbReference>
<keyword evidence="3 9" id="KW-0540">Nuclease</keyword>